<dbReference type="OrthoDB" id="5298793at2"/>
<proteinExistence type="predicted"/>
<dbReference type="InterPro" id="IPR025877">
    <property type="entry name" value="MobA-like_NTP_Trfase"/>
</dbReference>
<dbReference type="AlphaFoldDB" id="A0A1U9K171"/>
<dbReference type="PANTHER" id="PTHR43777">
    <property type="entry name" value="MOLYBDENUM COFACTOR CYTIDYLYLTRANSFERASE"/>
    <property type="match status" value="1"/>
</dbReference>
<evidence type="ECO:0000256" key="1">
    <source>
        <dbReference type="ARBA" id="ARBA00022842"/>
    </source>
</evidence>
<sequence>MRTKPVRTGLVLAAGRGTRFDPTGQQNKLLTTLAHGGSVLHSSCAALRPHVDELVVVLRAPCVRIEAELNTLQPHYVYCPQADQGLGYSLACGIQQTKPQQLWLVTLGDLPFIQPATYQAVLAAHASYGGIVRPSYQQQIGHPVLFPVALAHELAQVHHADGPKPLFKKYAAQNRLIEVEDPGVCADIDYPYHRYRRQP</sequence>
<dbReference type="KEGG" id="phn:PAEH1_09780"/>
<name>A0A1U9K171_9BURK</name>
<dbReference type="Gene3D" id="3.90.550.10">
    <property type="entry name" value="Spore Coat Polysaccharide Biosynthesis Protein SpsA, Chain A"/>
    <property type="match status" value="1"/>
</dbReference>
<reference evidence="3 4" key="1">
    <citation type="submission" date="2017-01" db="EMBL/GenBank/DDBJ databases">
        <title>Complete Genome Sequence of Paenalcaligenes hominis, Isolated from a paraplegic Patient with neurogenic bladder.</title>
        <authorList>
            <person name="Mukhopadhyay R."/>
            <person name="Joaquin J."/>
            <person name="Hogue R."/>
            <person name="Kilaru A."/>
            <person name="Jospin G."/>
            <person name="Mars K."/>
            <person name="Eisen J.A."/>
            <person name="Chaturvedi V."/>
        </authorList>
    </citation>
    <scope>NUCLEOTIDE SEQUENCE [LARGE SCALE GENOMIC DNA]</scope>
    <source>
        <strain evidence="3 4">15S00501</strain>
    </source>
</reference>
<evidence type="ECO:0000259" key="2">
    <source>
        <dbReference type="Pfam" id="PF12804"/>
    </source>
</evidence>
<dbReference type="PANTHER" id="PTHR43777:SF1">
    <property type="entry name" value="MOLYBDENUM COFACTOR CYTIDYLYLTRANSFERASE"/>
    <property type="match status" value="1"/>
</dbReference>
<dbReference type="Proteomes" id="UP000189369">
    <property type="component" value="Chromosome"/>
</dbReference>
<organism evidence="3 4">
    <name type="scientific">Paenalcaligenes hominis</name>
    <dbReference type="NCBI Taxonomy" id="643674"/>
    <lineage>
        <taxon>Bacteria</taxon>
        <taxon>Pseudomonadati</taxon>
        <taxon>Pseudomonadota</taxon>
        <taxon>Betaproteobacteria</taxon>
        <taxon>Burkholderiales</taxon>
        <taxon>Alcaligenaceae</taxon>
        <taxon>Paenalcaligenes</taxon>
    </lineage>
</organism>
<dbReference type="EMBL" id="CP019697">
    <property type="protein sequence ID" value="AQS51777.1"/>
    <property type="molecule type" value="Genomic_DNA"/>
</dbReference>
<gene>
    <name evidence="3" type="ORF">PAEH1_09780</name>
</gene>
<feature type="domain" description="MobA-like NTP transferase" evidence="2">
    <location>
        <begin position="9"/>
        <end position="170"/>
    </location>
</feature>
<protein>
    <recommendedName>
        <fullName evidence="2">MobA-like NTP transferase domain-containing protein</fullName>
    </recommendedName>
</protein>
<dbReference type="GO" id="GO:0016779">
    <property type="term" value="F:nucleotidyltransferase activity"/>
    <property type="evidence" value="ECO:0007669"/>
    <property type="project" value="UniProtKB-ARBA"/>
</dbReference>
<keyword evidence="1" id="KW-0460">Magnesium</keyword>
<dbReference type="CDD" id="cd04182">
    <property type="entry name" value="GT_2_like_f"/>
    <property type="match status" value="1"/>
</dbReference>
<dbReference type="Pfam" id="PF12804">
    <property type="entry name" value="NTP_transf_3"/>
    <property type="match status" value="1"/>
</dbReference>
<dbReference type="SUPFAM" id="SSF53448">
    <property type="entry name" value="Nucleotide-diphospho-sugar transferases"/>
    <property type="match status" value="1"/>
</dbReference>
<evidence type="ECO:0000313" key="4">
    <source>
        <dbReference type="Proteomes" id="UP000189369"/>
    </source>
</evidence>
<dbReference type="InterPro" id="IPR029044">
    <property type="entry name" value="Nucleotide-diphossugar_trans"/>
</dbReference>
<accession>A0A1U9K171</accession>
<evidence type="ECO:0000313" key="3">
    <source>
        <dbReference type="EMBL" id="AQS51777.1"/>
    </source>
</evidence>
<dbReference type="STRING" id="643674.PAEH1_09780"/>